<evidence type="ECO:0000313" key="3">
    <source>
        <dbReference type="Proteomes" id="UP000008022"/>
    </source>
</evidence>
<feature type="transmembrane region" description="Helical" evidence="1">
    <location>
        <begin position="15"/>
        <end position="43"/>
    </location>
</feature>
<dbReference type="Proteomes" id="UP000008022">
    <property type="component" value="Unassembled WGS sequence"/>
</dbReference>
<evidence type="ECO:0008006" key="4">
    <source>
        <dbReference type="Google" id="ProtNLM"/>
    </source>
</evidence>
<dbReference type="HOGENOM" id="CLU_543367_0_0_1"/>
<dbReference type="GO" id="GO:0009097">
    <property type="term" value="P:isoleucine biosynthetic process"/>
    <property type="evidence" value="ECO:0007669"/>
    <property type="project" value="TreeGrafter"/>
</dbReference>
<dbReference type="InterPro" id="IPR013023">
    <property type="entry name" value="KARI"/>
</dbReference>
<reference evidence="3" key="1">
    <citation type="submission" date="2013-06" db="EMBL/GenBank/DDBJ databases">
        <authorList>
            <person name="Zhao Q."/>
        </authorList>
    </citation>
    <scope>NUCLEOTIDE SEQUENCE</scope>
    <source>
        <strain evidence="3">cv. W1943</strain>
    </source>
</reference>
<name>A0A0E0QRU6_ORYRU</name>
<dbReference type="GO" id="GO:0004455">
    <property type="term" value="F:ketol-acid reductoisomerase activity"/>
    <property type="evidence" value="ECO:0007669"/>
    <property type="project" value="TreeGrafter"/>
</dbReference>
<dbReference type="AlphaFoldDB" id="A0A0E0QRU6"/>
<dbReference type="SUPFAM" id="SSF51735">
    <property type="entry name" value="NAD(P)-binding Rossmann-fold domains"/>
    <property type="match status" value="1"/>
</dbReference>
<dbReference type="GO" id="GO:0009099">
    <property type="term" value="P:L-valine biosynthetic process"/>
    <property type="evidence" value="ECO:0007669"/>
    <property type="project" value="TreeGrafter"/>
</dbReference>
<keyword evidence="1" id="KW-0812">Transmembrane</keyword>
<accession>A0A0E0QRU6</accession>
<keyword evidence="3" id="KW-1185">Reference proteome</keyword>
<dbReference type="Gene3D" id="3.40.50.720">
    <property type="entry name" value="NAD(P)-binding Rossmann-like Domain"/>
    <property type="match status" value="1"/>
</dbReference>
<organism evidence="2 3">
    <name type="scientific">Oryza rufipogon</name>
    <name type="common">Brownbeard rice</name>
    <name type="synonym">Asian wild rice</name>
    <dbReference type="NCBI Taxonomy" id="4529"/>
    <lineage>
        <taxon>Eukaryota</taxon>
        <taxon>Viridiplantae</taxon>
        <taxon>Streptophyta</taxon>
        <taxon>Embryophyta</taxon>
        <taxon>Tracheophyta</taxon>
        <taxon>Spermatophyta</taxon>
        <taxon>Magnoliopsida</taxon>
        <taxon>Liliopsida</taxon>
        <taxon>Poales</taxon>
        <taxon>Poaceae</taxon>
        <taxon>BOP clade</taxon>
        <taxon>Oryzoideae</taxon>
        <taxon>Oryzeae</taxon>
        <taxon>Oryzinae</taxon>
        <taxon>Oryza</taxon>
    </lineage>
</organism>
<reference evidence="2" key="2">
    <citation type="submission" date="2015-06" db="UniProtKB">
        <authorList>
            <consortium name="EnsemblPlants"/>
        </authorList>
    </citation>
    <scope>IDENTIFICATION</scope>
</reference>
<dbReference type="eggNOG" id="KOG2308">
    <property type="taxonomic scope" value="Eukaryota"/>
</dbReference>
<dbReference type="STRING" id="4529.A0A0E0QRU6"/>
<dbReference type="PANTHER" id="PTHR21371">
    <property type="entry name" value="KETOL-ACID REDUCTOISOMERASE, MITOCHONDRIAL"/>
    <property type="match status" value="1"/>
</dbReference>
<dbReference type="PANTHER" id="PTHR21371:SF1">
    <property type="entry name" value="KETOL-ACID REDUCTOISOMERASE, MITOCHONDRIAL"/>
    <property type="match status" value="1"/>
</dbReference>
<dbReference type="EnsemblPlants" id="ORUFI09G12280.1">
    <property type="protein sequence ID" value="ORUFI09G12280.1"/>
    <property type="gene ID" value="ORUFI09G12280"/>
</dbReference>
<dbReference type="Gramene" id="ORUFI09G12280.1">
    <property type="protein sequence ID" value="ORUFI09G12280.1"/>
    <property type="gene ID" value="ORUFI09G12280"/>
</dbReference>
<sequence>MYVVNYSGLQRKETWVIWFLFFFWLPFFCVYICNFVMNLFPLLPEAFKGNKQIGVIGWGSQGPAQADLRDSIAQVKSDIVVKSFDEACAAGFTEESGTLGDIWETVSGNAAKPTLKREIVGDGSGALSLAVERDALLQEDSIVFALIKQQPTLPLPKLPVAGPLRKCSGHLQKNKEYATAVKPTGERVDHRSRHHAISTKITISRSSPNNVAIKPQCAHAAVVLTSARGGTKATTAAEVVQFLGGGAIAIRSSRAIHLVLGGRHVTFPILALSSYSSQRLASKKQPQGVFRQGQDYWQNEDIVEVMPCCRIHYFTEDIAARSQAVARQFKSLKVKAVAALLSLSRNDTDEDVDSNNEKEKSYGYMLMERLTGSPDGRIDHVYSCGNYWRDHDTALFILRHLYRDIPKEPPTDDPERMPIRLFYEFSRKVMTYSRNQRTIQAVNLPDGCWNSGSCGGSTQMLIEMVLDLGAVVLNCRDLSVSDHGSVVAVNIFLALATRQALV</sequence>
<evidence type="ECO:0000256" key="1">
    <source>
        <dbReference type="SAM" id="Phobius"/>
    </source>
</evidence>
<keyword evidence="1" id="KW-1133">Transmembrane helix</keyword>
<proteinExistence type="predicted"/>
<protein>
    <recommendedName>
        <fullName evidence="4">KARI N-terminal Rossmann domain-containing protein</fullName>
    </recommendedName>
</protein>
<dbReference type="GO" id="GO:0005739">
    <property type="term" value="C:mitochondrion"/>
    <property type="evidence" value="ECO:0007669"/>
    <property type="project" value="TreeGrafter"/>
</dbReference>
<dbReference type="InterPro" id="IPR036291">
    <property type="entry name" value="NAD(P)-bd_dom_sf"/>
</dbReference>
<dbReference type="GO" id="GO:0009507">
    <property type="term" value="C:chloroplast"/>
    <property type="evidence" value="ECO:0007669"/>
    <property type="project" value="TreeGrafter"/>
</dbReference>
<keyword evidence="1" id="KW-0472">Membrane</keyword>
<evidence type="ECO:0000313" key="2">
    <source>
        <dbReference type="EnsemblPlants" id="ORUFI09G12280.1"/>
    </source>
</evidence>